<dbReference type="Proteomes" id="UP000677054">
    <property type="component" value="Unassembled WGS sequence"/>
</dbReference>
<dbReference type="SUPFAM" id="SSF103473">
    <property type="entry name" value="MFS general substrate transporter"/>
    <property type="match status" value="1"/>
</dbReference>
<feature type="transmembrane region" description="Helical" evidence="11">
    <location>
        <begin position="83"/>
        <end position="104"/>
    </location>
</feature>
<evidence type="ECO:0000256" key="9">
    <source>
        <dbReference type="ARBA" id="ARBA00023201"/>
    </source>
</evidence>
<keyword evidence="3" id="KW-0050">Antiport</keyword>
<dbReference type="GO" id="GO:0015385">
    <property type="term" value="F:sodium:proton antiporter activity"/>
    <property type="evidence" value="ECO:0007669"/>
    <property type="project" value="InterPro"/>
</dbReference>
<evidence type="ECO:0000256" key="7">
    <source>
        <dbReference type="ARBA" id="ARBA00023065"/>
    </source>
</evidence>
<comment type="subcellular location">
    <subcellularLocation>
        <location evidence="1">Endomembrane system</location>
        <topology evidence="1">Multi-pass membrane protein</topology>
    </subcellularLocation>
</comment>
<keyword evidence="2" id="KW-0813">Transport</keyword>
<dbReference type="EMBL" id="LR899736">
    <property type="protein sequence ID" value="CAD7242119.1"/>
    <property type="molecule type" value="Genomic_DNA"/>
</dbReference>
<gene>
    <name evidence="13" type="ORF">DSTB1V02_LOCUS2090</name>
</gene>
<name>A0A7R9A127_9CRUS</name>
<keyword evidence="9" id="KW-0739">Sodium transport</keyword>
<evidence type="ECO:0000256" key="11">
    <source>
        <dbReference type="SAM" id="Phobius"/>
    </source>
</evidence>
<feature type="domain" description="Cation/H+ exchanger transmembrane" evidence="12">
    <location>
        <begin position="16"/>
        <end position="171"/>
    </location>
</feature>
<feature type="transmembrane region" description="Helical" evidence="11">
    <location>
        <begin position="116"/>
        <end position="135"/>
    </location>
</feature>
<dbReference type="GO" id="GO:0012505">
    <property type="term" value="C:endomembrane system"/>
    <property type="evidence" value="ECO:0007669"/>
    <property type="project" value="UniProtKB-SubCell"/>
</dbReference>
<feature type="region of interest" description="Disordered" evidence="10">
    <location>
        <begin position="182"/>
        <end position="201"/>
    </location>
</feature>
<feature type="transmembrane region" description="Helical" evidence="11">
    <location>
        <begin position="12"/>
        <end position="34"/>
    </location>
</feature>
<keyword evidence="6" id="KW-0915">Sodium</keyword>
<sequence>MHHMDLLKDFTYLSLCLVSGIMAILFNGIVMSHYTHFNLSPVTQITMQQTLRTLAFIAESCMFAYLGLAIFSFRHVIKPSLVIWSLIFILLGRAANIFPLSYLVNHFREHKITGKMMFTMWFSGLRGAIAFALALHLELRNEVRHVLMTTTLIIVLFTILVFGGSTMPLLKFLQSRERRMGIDSQNRRQRRSSSKEVTLSKTKEIGQTIDSEHLSELTEDELYQERGTSTQNLKGFLKWDVTFLIPLFRKHFSKQELKECQTQMSMLTDQWYKAVRSSPLGSEVEDEVSLVNNT</sequence>
<dbReference type="GO" id="GO:0016020">
    <property type="term" value="C:membrane"/>
    <property type="evidence" value="ECO:0007669"/>
    <property type="project" value="InterPro"/>
</dbReference>
<dbReference type="PANTHER" id="PTHR10110">
    <property type="entry name" value="SODIUM/HYDROGEN EXCHANGER"/>
    <property type="match status" value="1"/>
</dbReference>
<protein>
    <recommendedName>
        <fullName evidence="12">Cation/H+ exchanger transmembrane domain-containing protein</fullName>
    </recommendedName>
</protein>
<keyword evidence="14" id="KW-1185">Reference proteome</keyword>
<evidence type="ECO:0000256" key="4">
    <source>
        <dbReference type="ARBA" id="ARBA00022692"/>
    </source>
</evidence>
<evidence type="ECO:0000256" key="2">
    <source>
        <dbReference type="ARBA" id="ARBA00022448"/>
    </source>
</evidence>
<evidence type="ECO:0000256" key="6">
    <source>
        <dbReference type="ARBA" id="ARBA00023053"/>
    </source>
</evidence>
<evidence type="ECO:0000256" key="5">
    <source>
        <dbReference type="ARBA" id="ARBA00022989"/>
    </source>
</evidence>
<dbReference type="EMBL" id="CAJPEV010000219">
    <property type="protein sequence ID" value="CAG0882540.1"/>
    <property type="molecule type" value="Genomic_DNA"/>
</dbReference>
<dbReference type="GO" id="GO:0015386">
    <property type="term" value="F:potassium:proton antiporter activity"/>
    <property type="evidence" value="ECO:0007669"/>
    <property type="project" value="TreeGrafter"/>
</dbReference>
<keyword evidence="4 11" id="KW-0812">Transmembrane</keyword>
<dbReference type="InterPro" id="IPR018422">
    <property type="entry name" value="Cation/H_exchanger_CPA1"/>
</dbReference>
<dbReference type="AlphaFoldDB" id="A0A7R9A127"/>
<accession>A0A7R9A127</accession>
<evidence type="ECO:0000256" key="3">
    <source>
        <dbReference type="ARBA" id="ARBA00022449"/>
    </source>
</evidence>
<evidence type="ECO:0000256" key="10">
    <source>
        <dbReference type="SAM" id="MobiDB-lite"/>
    </source>
</evidence>
<dbReference type="Pfam" id="PF00999">
    <property type="entry name" value="Na_H_Exchanger"/>
    <property type="match status" value="1"/>
</dbReference>
<feature type="transmembrane region" description="Helical" evidence="11">
    <location>
        <begin position="147"/>
        <end position="170"/>
    </location>
</feature>
<reference evidence="13" key="1">
    <citation type="submission" date="2020-11" db="EMBL/GenBank/DDBJ databases">
        <authorList>
            <person name="Tran Van P."/>
        </authorList>
    </citation>
    <scope>NUCLEOTIDE SEQUENCE</scope>
</reference>
<dbReference type="PANTHER" id="PTHR10110:SF191">
    <property type="entry name" value="SODIUM_HYDROGEN EXCHANGER 8"/>
    <property type="match status" value="1"/>
</dbReference>
<dbReference type="OrthoDB" id="196264at2759"/>
<evidence type="ECO:0000313" key="13">
    <source>
        <dbReference type="EMBL" id="CAD7242119.1"/>
    </source>
</evidence>
<evidence type="ECO:0000256" key="1">
    <source>
        <dbReference type="ARBA" id="ARBA00004127"/>
    </source>
</evidence>
<evidence type="ECO:0000256" key="8">
    <source>
        <dbReference type="ARBA" id="ARBA00023136"/>
    </source>
</evidence>
<dbReference type="InterPro" id="IPR036259">
    <property type="entry name" value="MFS_trans_sf"/>
</dbReference>
<dbReference type="InterPro" id="IPR006153">
    <property type="entry name" value="Cation/H_exchanger_TM"/>
</dbReference>
<feature type="transmembrane region" description="Helical" evidence="11">
    <location>
        <begin position="54"/>
        <end position="77"/>
    </location>
</feature>
<evidence type="ECO:0000313" key="14">
    <source>
        <dbReference type="Proteomes" id="UP000677054"/>
    </source>
</evidence>
<proteinExistence type="predicted"/>
<keyword evidence="8 11" id="KW-0472">Membrane</keyword>
<keyword evidence="7" id="KW-0406">Ion transport</keyword>
<organism evidence="13">
    <name type="scientific">Darwinula stevensoni</name>
    <dbReference type="NCBI Taxonomy" id="69355"/>
    <lineage>
        <taxon>Eukaryota</taxon>
        <taxon>Metazoa</taxon>
        <taxon>Ecdysozoa</taxon>
        <taxon>Arthropoda</taxon>
        <taxon>Crustacea</taxon>
        <taxon>Oligostraca</taxon>
        <taxon>Ostracoda</taxon>
        <taxon>Podocopa</taxon>
        <taxon>Podocopida</taxon>
        <taxon>Darwinulocopina</taxon>
        <taxon>Darwinuloidea</taxon>
        <taxon>Darwinulidae</taxon>
        <taxon>Darwinula</taxon>
    </lineage>
</organism>
<keyword evidence="5 11" id="KW-1133">Transmembrane helix</keyword>
<evidence type="ECO:0000259" key="12">
    <source>
        <dbReference type="Pfam" id="PF00999"/>
    </source>
</evidence>
<dbReference type="GO" id="GO:0051453">
    <property type="term" value="P:regulation of intracellular pH"/>
    <property type="evidence" value="ECO:0007669"/>
    <property type="project" value="TreeGrafter"/>
</dbReference>